<dbReference type="Gene3D" id="3.30.1490.100">
    <property type="entry name" value="DNA polymerase, Y-family, little finger domain"/>
    <property type="match status" value="1"/>
</dbReference>
<dbReference type="GO" id="GO:0008270">
    <property type="term" value="F:zinc ion binding"/>
    <property type="evidence" value="ECO:0007669"/>
    <property type="project" value="UniProtKB-KW"/>
</dbReference>
<evidence type="ECO:0000256" key="1">
    <source>
        <dbReference type="ARBA" id="ARBA00004123"/>
    </source>
</evidence>
<evidence type="ECO:0000256" key="8">
    <source>
        <dbReference type="ARBA" id="ARBA00023242"/>
    </source>
</evidence>
<keyword evidence="4" id="KW-0227">DNA damage</keyword>
<dbReference type="Pfam" id="PF24969">
    <property type="entry name" value="LRR_15"/>
    <property type="match status" value="1"/>
</dbReference>
<dbReference type="PANTHER" id="PTHR45873:SF1">
    <property type="entry name" value="DNA POLYMERASE ETA"/>
    <property type="match status" value="1"/>
</dbReference>
<dbReference type="FunFam" id="1.10.150.20:FF:000014">
    <property type="entry name" value="Polymerase (DNA directed), eta"/>
    <property type="match status" value="1"/>
</dbReference>
<dbReference type="GO" id="GO:0035861">
    <property type="term" value="C:site of double-strand break"/>
    <property type="evidence" value="ECO:0007669"/>
    <property type="project" value="TreeGrafter"/>
</dbReference>
<dbReference type="SUPFAM" id="SSF100879">
    <property type="entry name" value="Lesion bypass DNA polymerase (Y-family), little finger domain"/>
    <property type="match status" value="1"/>
</dbReference>
<evidence type="ECO:0000313" key="14">
    <source>
        <dbReference type="Proteomes" id="UP000007963"/>
    </source>
</evidence>
<dbReference type="InterPro" id="IPR032675">
    <property type="entry name" value="LRR_dom_sf"/>
</dbReference>
<evidence type="ECO:0000259" key="12">
    <source>
        <dbReference type="PROSITE" id="PS51907"/>
    </source>
</evidence>
<dbReference type="Pfam" id="PF11799">
    <property type="entry name" value="IMS_C"/>
    <property type="match status" value="1"/>
</dbReference>
<comment type="subcellular location">
    <subcellularLocation>
        <location evidence="1">Nucleus</location>
    </subcellularLocation>
</comment>
<evidence type="ECO:0000313" key="13">
    <source>
        <dbReference type="EMBL" id="EAU33110.1"/>
    </source>
</evidence>
<dbReference type="EMBL" id="CH476602">
    <property type="protein sequence ID" value="EAU33110.1"/>
    <property type="molecule type" value="Genomic_DNA"/>
</dbReference>
<feature type="region of interest" description="Disordered" evidence="10">
    <location>
        <begin position="928"/>
        <end position="972"/>
    </location>
</feature>
<dbReference type="Gene3D" id="3.80.10.10">
    <property type="entry name" value="Ribonuclease Inhibitor"/>
    <property type="match status" value="1"/>
</dbReference>
<dbReference type="SUPFAM" id="SSF52047">
    <property type="entry name" value="RNI-like"/>
    <property type="match status" value="1"/>
</dbReference>
<dbReference type="PROSITE" id="PS51907">
    <property type="entry name" value="ZF_UBZ3"/>
    <property type="match status" value="1"/>
</dbReference>
<dbReference type="GO" id="GO:0007064">
    <property type="term" value="P:mitotic sister chromatid cohesion"/>
    <property type="evidence" value="ECO:0007669"/>
    <property type="project" value="UniProtKB-ARBA"/>
</dbReference>
<dbReference type="SUPFAM" id="SSF56672">
    <property type="entry name" value="DNA/RNA polymerases"/>
    <property type="match status" value="1"/>
</dbReference>
<dbReference type="HOGENOM" id="CLU_286655_0_0_1"/>
<dbReference type="InterPro" id="IPR036775">
    <property type="entry name" value="DNA_pol_Y-fam_lit_finger_sf"/>
</dbReference>
<feature type="domain" description="UmuC" evidence="11">
    <location>
        <begin position="457"/>
        <end position="739"/>
    </location>
</feature>
<name>Q0CIB8_ASPTN</name>
<dbReference type="GO" id="GO:0005657">
    <property type="term" value="C:replication fork"/>
    <property type="evidence" value="ECO:0007669"/>
    <property type="project" value="UniProtKB-ARBA"/>
</dbReference>
<evidence type="ECO:0000259" key="11">
    <source>
        <dbReference type="PROSITE" id="PS50173"/>
    </source>
</evidence>
<dbReference type="Gene3D" id="1.10.150.20">
    <property type="entry name" value="5' to 3' exonuclease, C-terminal subdomain"/>
    <property type="match status" value="1"/>
</dbReference>
<dbReference type="Pfam" id="PF18439">
    <property type="entry name" value="zf_UBZ"/>
    <property type="match status" value="1"/>
</dbReference>
<keyword evidence="3" id="KW-0479">Metal-binding</keyword>
<feature type="compositionally biased region" description="Low complexity" evidence="10">
    <location>
        <begin position="1048"/>
        <end position="1057"/>
    </location>
</feature>
<sequence>MDRLPVEIVLTIIHEIPDLHDRLHLLQDLVDLLSESPVEWEAWRYQLSRNRIEAWIALLLALLPSLTAISARHNRPEGWISRIVAKTAWKQPPFDTSTLSALQRLESLDLTWRDLSVVMNHREYLPFFHLPSLRTLRLGPVQEPQTLYKVADHPAFLPAPGTSPVESLVLDYFCNGRYGMADFIASCANLKCFVYQHTNDMIWVSNEEAQHFADLDPSFRPWCFHTALLTQKHSLEVLHLNHLGHASIPIQDGRDYRDITDVNSHDRWFGSLADLSKLWDLRIRARNLLNLQPMERDDVVMLKDILPRSLKHLHLADCHENDCALLVPNLEDLLAQRAERFPNLQSLLISPASREPYDSFVSLQQSFIKQWTGLQQTCERAGVYFSLGEGEKMISDFPAVFPTSHDDITDTLNMPSSPEPFAASSSPSDSVKHHSCYTYRQFQLLRQGSTASPLRVIAHIDLDAFYAQCEMVRLQTPREQPLAVRQWDSLIAINYPARAFGITRMITAAEAKKLCPEIVLQHVATFREGEGGKWAYREDAFRNIGTDKVCLDPYRMESRKILQVMKEELSRWHADLLDDERGLGSQFQVEQAALEKASIDEVFIDLSPLVYGVLLQRYPELRAAPQGDDKFASLPRPPTTALEWNAEDCLVDLDKTETEVDDPDWDDIAMLVGSEVVRSLRTALWNKLQYTCSAGIARNKMMAKLGSSSNKPNKQTIVRNRAVQNFLGGFKFTKIRMLGGKLGDQVTALFGTEQVGDLLQVPLEQLRAKLDDDTALWLYGIIRGEDRSEVNPRTQIKSMLSAKSFRPSINSVEQAEKWLRIFAADIYGRLVEDGVLENRRRPRTIALHHRQNAQVRSRQHPIPGSMPIDETMLFELGKTLLRQVVGDGRAWPCANLSLSVGGFEDGAGKNQAIDAFLLRGEQAKISGASTRTLESDGSLEGQPRDKRRKVNDDGIRRFFTKSPGEDEPKDVSPEEAIADSTNVASLPEQSQLDAQSPAALEHYTCDRCGKLLPPHEKDEHNDWHFAKDLEVEERQAVRSSQLAERSLNNTGASNSRGRSGRGNRSKTEKGQTRLPFG</sequence>
<accession>Q0CIB8</accession>
<dbReference type="GeneID" id="4321954"/>
<evidence type="ECO:0000256" key="3">
    <source>
        <dbReference type="ARBA" id="ARBA00022723"/>
    </source>
</evidence>
<dbReference type="FunFam" id="3.30.1490.100:FF:000009">
    <property type="entry name" value="DNA polymerase eta subunit"/>
    <property type="match status" value="1"/>
</dbReference>
<dbReference type="GO" id="GO:0042276">
    <property type="term" value="P:error-prone translesion synthesis"/>
    <property type="evidence" value="ECO:0007669"/>
    <property type="project" value="TreeGrafter"/>
</dbReference>
<dbReference type="InterPro" id="IPR017961">
    <property type="entry name" value="DNA_pol_Y-fam_little_finger"/>
</dbReference>
<keyword evidence="6" id="KW-0862">Zinc</keyword>
<dbReference type="eggNOG" id="KOG2095">
    <property type="taxonomic scope" value="Eukaryota"/>
</dbReference>
<evidence type="ECO:0000256" key="6">
    <source>
        <dbReference type="ARBA" id="ARBA00022833"/>
    </source>
</evidence>
<dbReference type="AlphaFoldDB" id="Q0CIB8"/>
<keyword evidence="2" id="KW-0808">Transferase</keyword>
<feature type="region of interest" description="Disordered" evidence="10">
    <location>
        <begin position="1034"/>
        <end position="1077"/>
    </location>
</feature>
<dbReference type="PANTHER" id="PTHR45873">
    <property type="entry name" value="DNA POLYMERASE ETA"/>
    <property type="match status" value="1"/>
</dbReference>
<dbReference type="GO" id="GO:0006281">
    <property type="term" value="P:DNA repair"/>
    <property type="evidence" value="ECO:0007669"/>
    <property type="project" value="UniProtKB-KW"/>
</dbReference>
<dbReference type="FunFam" id="3.40.1170.60:FF:000008">
    <property type="entry name" value="DNA polymerase eta subunit"/>
    <property type="match status" value="1"/>
</dbReference>
<evidence type="ECO:0000256" key="4">
    <source>
        <dbReference type="ARBA" id="ARBA00022763"/>
    </source>
</evidence>
<dbReference type="GO" id="GO:0009314">
    <property type="term" value="P:response to radiation"/>
    <property type="evidence" value="ECO:0007669"/>
    <property type="project" value="TreeGrafter"/>
</dbReference>
<dbReference type="InterPro" id="IPR043128">
    <property type="entry name" value="Rev_trsase/Diguanyl_cyclase"/>
</dbReference>
<dbReference type="STRING" id="341663.Q0CIB8"/>
<evidence type="ECO:0000256" key="2">
    <source>
        <dbReference type="ARBA" id="ARBA00022679"/>
    </source>
</evidence>
<feature type="compositionally biased region" description="Polar residues" evidence="10">
    <location>
        <begin position="1037"/>
        <end position="1047"/>
    </location>
</feature>
<gene>
    <name evidence="13" type="ORF">ATEG_06566</name>
</gene>
<dbReference type="Proteomes" id="UP000007963">
    <property type="component" value="Unassembled WGS sequence"/>
</dbReference>
<evidence type="ECO:0000256" key="10">
    <source>
        <dbReference type="SAM" id="MobiDB-lite"/>
    </source>
</evidence>
<dbReference type="GO" id="GO:0070987">
    <property type="term" value="P:error-free translesion synthesis"/>
    <property type="evidence" value="ECO:0007669"/>
    <property type="project" value="UniProtKB-ARBA"/>
</dbReference>
<dbReference type="RefSeq" id="XP_001215744.1">
    <property type="nucleotide sequence ID" value="XM_001215744.1"/>
</dbReference>
<keyword evidence="5" id="KW-0863">Zinc-finger</keyword>
<dbReference type="InterPro" id="IPR052230">
    <property type="entry name" value="DNA_polymerase_eta"/>
</dbReference>
<evidence type="ECO:0000256" key="9">
    <source>
        <dbReference type="ARBA" id="ARBA00044975"/>
    </source>
</evidence>
<evidence type="ECO:0000256" key="5">
    <source>
        <dbReference type="ARBA" id="ARBA00022771"/>
    </source>
</evidence>
<protein>
    <recommendedName>
        <fullName evidence="9">DNA polymerase eta</fullName>
    </recommendedName>
</protein>
<evidence type="ECO:0000256" key="7">
    <source>
        <dbReference type="ARBA" id="ARBA00023204"/>
    </source>
</evidence>
<dbReference type="VEuPathDB" id="FungiDB:ATEG_06566"/>
<dbReference type="PROSITE" id="PS50173">
    <property type="entry name" value="UMUC"/>
    <property type="match status" value="1"/>
</dbReference>
<reference evidence="14" key="1">
    <citation type="submission" date="2005-09" db="EMBL/GenBank/DDBJ databases">
        <title>Annotation of the Aspergillus terreus NIH2624 genome.</title>
        <authorList>
            <person name="Birren B.W."/>
            <person name="Lander E.S."/>
            <person name="Galagan J.E."/>
            <person name="Nusbaum C."/>
            <person name="Devon K."/>
            <person name="Henn M."/>
            <person name="Ma L.-J."/>
            <person name="Jaffe D.B."/>
            <person name="Butler J."/>
            <person name="Alvarez P."/>
            <person name="Gnerre S."/>
            <person name="Grabherr M."/>
            <person name="Kleber M."/>
            <person name="Mauceli E.W."/>
            <person name="Brockman W."/>
            <person name="Rounsley S."/>
            <person name="Young S.K."/>
            <person name="LaButti K."/>
            <person name="Pushparaj V."/>
            <person name="DeCaprio D."/>
            <person name="Crawford M."/>
            <person name="Koehrsen M."/>
            <person name="Engels R."/>
            <person name="Montgomery P."/>
            <person name="Pearson M."/>
            <person name="Howarth C."/>
            <person name="Larson L."/>
            <person name="Luoma S."/>
            <person name="White J."/>
            <person name="Alvarado L."/>
            <person name="Kodira C.D."/>
            <person name="Zeng Q."/>
            <person name="Oleary S."/>
            <person name="Yandava C."/>
            <person name="Denning D.W."/>
            <person name="Nierman W.C."/>
            <person name="Milne T."/>
            <person name="Madden K."/>
        </authorList>
    </citation>
    <scope>NUCLEOTIDE SEQUENCE [LARGE SCALE GENOMIC DNA]</scope>
    <source>
        <strain evidence="14">NIH 2624 / FGSC A1156</strain>
    </source>
</reference>
<feature type="domain" description="UBZ3-type" evidence="12">
    <location>
        <begin position="998"/>
        <end position="1032"/>
    </location>
</feature>
<dbReference type="Pfam" id="PF00817">
    <property type="entry name" value="IMS"/>
    <property type="match status" value="2"/>
</dbReference>
<dbReference type="InterPro" id="IPR056867">
    <property type="entry name" value="LRR_15"/>
</dbReference>
<dbReference type="InterPro" id="IPR041298">
    <property type="entry name" value="UBZ3"/>
</dbReference>
<keyword evidence="7" id="KW-0234">DNA repair</keyword>
<dbReference type="InterPro" id="IPR043502">
    <property type="entry name" value="DNA/RNA_pol_sf"/>
</dbReference>
<dbReference type="FunFam" id="3.30.70.270:FF:000056">
    <property type="entry name" value="Sister chromatid cohesion protein Eso1"/>
    <property type="match status" value="1"/>
</dbReference>
<dbReference type="Gene3D" id="3.30.70.270">
    <property type="match status" value="1"/>
</dbReference>
<organism evidence="13 14">
    <name type="scientific">Aspergillus terreus (strain NIH 2624 / FGSC A1156)</name>
    <dbReference type="NCBI Taxonomy" id="341663"/>
    <lineage>
        <taxon>Eukaryota</taxon>
        <taxon>Fungi</taxon>
        <taxon>Dikarya</taxon>
        <taxon>Ascomycota</taxon>
        <taxon>Pezizomycotina</taxon>
        <taxon>Eurotiomycetes</taxon>
        <taxon>Eurotiomycetidae</taxon>
        <taxon>Eurotiales</taxon>
        <taxon>Aspergillaceae</taxon>
        <taxon>Aspergillus</taxon>
        <taxon>Aspergillus subgen. Circumdati</taxon>
    </lineage>
</organism>
<dbReference type="GO" id="GO:0003887">
    <property type="term" value="F:DNA-directed DNA polymerase activity"/>
    <property type="evidence" value="ECO:0007669"/>
    <property type="project" value="TreeGrafter"/>
</dbReference>
<dbReference type="InterPro" id="IPR001126">
    <property type="entry name" value="UmuC"/>
</dbReference>
<keyword evidence="8" id="KW-0539">Nucleus</keyword>
<dbReference type="Pfam" id="PF21704">
    <property type="entry name" value="POLH-Rev1_HhH"/>
    <property type="match status" value="1"/>
</dbReference>
<feature type="compositionally biased region" description="Basic and acidic residues" evidence="10">
    <location>
        <begin position="963"/>
        <end position="972"/>
    </location>
</feature>
<dbReference type="OMA" id="CHENDCA"/>
<dbReference type="OrthoDB" id="5723at2759"/>
<dbReference type="Gene3D" id="3.40.1170.60">
    <property type="match status" value="1"/>
</dbReference>
<proteinExistence type="predicted"/>
<dbReference type="GO" id="GO:0005634">
    <property type="term" value="C:nucleus"/>
    <property type="evidence" value="ECO:0007669"/>
    <property type="project" value="UniProtKB-SubCell"/>
</dbReference>
<dbReference type="GO" id="GO:0003684">
    <property type="term" value="F:damaged DNA binding"/>
    <property type="evidence" value="ECO:0007669"/>
    <property type="project" value="InterPro"/>
</dbReference>